<reference evidence="3" key="2">
    <citation type="submission" date="2015-01" db="EMBL/GenBank/DDBJ databases">
        <title>Evolutionary Origins and Diversification of the Mycorrhizal Mutualists.</title>
        <authorList>
            <consortium name="DOE Joint Genome Institute"/>
            <consortium name="Mycorrhizal Genomics Consortium"/>
            <person name="Kohler A."/>
            <person name="Kuo A."/>
            <person name="Nagy L.G."/>
            <person name="Floudas D."/>
            <person name="Copeland A."/>
            <person name="Barry K.W."/>
            <person name="Cichocki N."/>
            <person name="Veneault-Fourrey C."/>
            <person name="LaButti K."/>
            <person name="Lindquist E.A."/>
            <person name="Lipzen A."/>
            <person name="Lundell T."/>
            <person name="Morin E."/>
            <person name="Murat C."/>
            <person name="Riley R."/>
            <person name="Ohm R."/>
            <person name="Sun H."/>
            <person name="Tunlid A."/>
            <person name="Henrissat B."/>
            <person name="Grigoriev I.V."/>
            <person name="Hibbett D.S."/>
            <person name="Martin F."/>
        </authorList>
    </citation>
    <scope>NUCLEOTIDE SEQUENCE [LARGE SCALE GENOMIC DNA]</scope>
    <source>
        <strain evidence="3">h7</strain>
    </source>
</reference>
<evidence type="ECO:0000313" key="3">
    <source>
        <dbReference type="Proteomes" id="UP000053424"/>
    </source>
</evidence>
<dbReference type="STRING" id="686832.A0A0C3BFN1"/>
<dbReference type="HOGENOM" id="CLU_039538_0_0_1"/>
<feature type="domain" description="F-box" evidence="1">
    <location>
        <begin position="56"/>
        <end position="121"/>
    </location>
</feature>
<protein>
    <recommendedName>
        <fullName evidence="1">F-box domain-containing protein</fullName>
    </recommendedName>
</protein>
<proteinExistence type="predicted"/>
<evidence type="ECO:0000313" key="2">
    <source>
        <dbReference type="EMBL" id="KIM35585.1"/>
    </source>
</evidence>
<dbReference type="Proteomes" id="UP000053424">
    <property type="component" value="Unassembled WGS sequence"/>
</dbReference>
<reference evidence="2 3" key="1">
    <citation type="submission" date="2014-04" db="EMBL/GenBank/DDBJ databases">
        <authorList>
            <consortium name="DOE Joint Genome Institute"/>
            <person name="Kuo A."/>
            <person name="Gay G."/>
            <person name="Dore J."/>
            <person name="Kohler A."/>
            <person name="Nagy L.G."/>
            <person name="Floudas D."/>
            <person name="Copeland A."/>
            <person name="Barry K.W."/>
            <person name="Cichocki N."/>
            <person name="Veneault-Fourrey C."/>
            <person name="LaButti K."/>
            <person name="Lindquist E.A."/>
            <person name="Lipzen A."/>
            <person name="Lundell T."/>
            <person name="Morin E."/>
            <person name="Murat C."/>
            <person name="Sun H."/>
            <person name="Tunlid A."/>
            <person name="Henrissat B."/>
            <person name="Grigoriev I.V."/>
            <person name="Hibbett D.S."/>
            <person name="Martin F."/>
            <person name="Nordberg H.P."/>
            <person name="Cantor M.N."/>
            <person name="Hua S.X."/>
        </authorList>
    </citation>
    <scope>NUCLEOTIDE SEQUENCE [LARGE SCALE GENOMIC DNA]</scope>
    <source>
        <strain evidence="3">h7</strain>
    </source>
</reference>
<dbReference type="InterPro" id="IPR001810">
    <property type="entry name" value="F-box_dom"/>
</dbReference>
<gene>
    <name evidence="2" type="ORF">M413DRAFT_32437</name>
</gene>
<dbReference type="Pfam" id="PF12937">
    <property type="entry name" value="F-box-like"/>
    <property type="match status" value="1"/>
</dbReference>
<dbReference type="InterPro" id="IPR036047">
    <property type="entry name" value="F-box-like_dom_sf"/>
</dbReference>
<keyword evidence="3" id="KW-1185">Reference proteome</keyword>
<dbReference type="EMBL" id="KN831818">
    <property type="protein sequence ID" value="KIM35585.1"/>
    <property type="molecule type" value="Genomic_DNA"/>
</dbReference>
<organism evidence="2 3">
    <name type="scientific">Hebeloma cylindrosporum</name>
    <dbReference type="NCBI Taxonomy" id="76867"/>
    <lineage>
        <taxon>Eukaryota</taxon>
        <taxon>Fungi</taxon>
        <taxon>Dikarya</taxon>
        <taxon>Basidiomycota</taxon>
        <taxon>Agaricomycotina</taxon>
        <taxon>Agaricomycetes</taxon>
        <taxon>Agaricomycetidae</taxon>
        <taxon>Agaricales</taxon>
        <taxon>Agaricineae</taxon>
        <taxon>Hymenogastraceae</taxon>
        <taxon>Hebeloma</taxon>
    </lineage>
</organism>
<dbReference type="SUPFAM" id="SSF81383">
    <property type="entry name" value="F-box domain"/>
    <property type="match status" value="1"/>
</dbReference>
<evidence type="ECO:0000259" key="1">
    <source>
        <dbReference type="Pfam" id="PF12937"/>
    </source>
</evidence>
<sequence>MKSGIIGLLDELRARVHLGKETVASGAELHELQECIRKTRAILQLLEERRNTSVPINRLPTELLTSIFESLQDHHQFDDLFPAAAESDLDNSHSWLVVTQICRHWRTIALSTPILWKNLYTRTIYASPEHGGWNHTIPIKLMRCSFPASLRLSCTAQVFSAGPDDTDEPEVFYDALRENVERMESFQLSSFPFLDNTVLDVLDLPLPRLSSLQLRVVNDRELPRDPLTGFITSEAWAEDVELPRMFGGGPSKYLRRFSLWNYTCWPENMFPTLTHLSLHEQLATPTLDEFLDTLEQSPCLEVLHLERAGPEIPHRTSVLPNRQVVLPHLREARFLVFDPNPMNFQPRILECITTPPFVKVLFSLPQSDEGDLHALLPGFPFCDNITDITFVSPLDDNPCSAAKLVSQNKLTIQATTEAVASYMSSLGAQFPHLIHIVFQNALGGLYRSHQLLDLGNLAVITISGDIGFYEVPSLFRLLENSEPSSSSGVLCPKLKQVTIYSPGLTSEIYARLKARTVEGKLVDNPVRVVRRKPDKDFEVHIIEEDREVPVLDVRWMRRWWVTLFGE</sequence>
<dbReference type="OrthoDB" id="2269034at2759"/>
<name>A0A0C3BFN1_HEBCY</name>
<dbReference type="AlphaFoldDB" id="A0A0C3BFN1"/>
<dbReference type="Gene3D" id="1.20.1280.50">
    <property type="match status" value="1"/>
</dbReference>
<accession>A0A0C3BFN1</accession>